<dbReference type="SMART" id="SM00824">
    <property type="entry name" value="PKS_TE"/>
    <property type="match status" value="1"/>
</dbReference>
<dbReference type="SUPFAM" id="SSF53474">
    <property type="entry name" value="alpha/beta-Hydrolases"/>
    <property type="match status" value="1"/>
</dbReference>
<feature type="domain" description="Thioesterase TesA-like" evidence="3">
    <location>
        <begin position="23"/>
        <end position="237"/>
    </location>
</feature>
<dbReference type="RefSeq" id="WP_009155815.1">
    <property type="nucleotide sequence ID" value="NZ_CM001439.1"/>
</dbReference>
<dbReference type="PANTHER" id="PTHR11487:SF0">
    <property type="entry name" value="S-ACYL FATTY ACID SYNTHASE THIOESTERASE, MEDIUM CHAIN"/>
    <property type="match status" value="1"/>
</dbReference>
<dbReference type="STRING" id="882083.SacmaDRAFT_4245"/>
<evidence type="ECO:0000259" key="3">
    <source>
        <dbReference type="SMART" id="SM00824"/>
    </source>
</evidence>
<proteinExistence type="inferred from homology"/>
<comment type="similarity">
    <text evidence="1">Belongs to the thioesterase family.</text>
</comment>
<dbReference type="eggNOG" id="COG3208">
    <property type="taxonomic scope" value="Bacteria"/>
</dbReference>
<reference evidence="4 5" key="1">
    <citation type="journal article" date="2012" name="Stand. Genomic Sci.">
        <title>Genome sequence of the ocean sediment bacterium Saccharomonospora marina type strain (XMU15(T)).</title>
        <authorList>
            <person name="Klenk H.P."/>
            <person name="Lu M."/>
            <person name="Lucas S."/>
            <person name="Lapidus A."/>
            <person name="Copeland A."/>
            <person name="Pitluck S."/>
            <person name="Goodwin L.A."/>
            <person name="Han C."/>
            <person name="Tapia R."/>
            <person name="Brambilla E.M."/>
            <person name="Potter G."/>
            <person name="Land M."/>
            <person name="Ivanova N."/>
            <person name="Rohde M."/>
            <person name="Goker M."/>
            <person name="Detter J.C."/>
            <person name="Li W.J."/>
            <person name="Kyrpides N.C."/>
            <person name="Woyke T."/>
        </authorList>
    </citation>
    <scope>NUCLEOTIDE SEQUENCE [LARGE SCALE GENOMIC DNA]</scope>
    <source>
        <strain evidence="4 5">XMU15</strain>
    </source>
</reference>
<sequence>MTAPPDPWFQCAQPLAHPRLRLLCFPHAGGSASFFRGWGEHLGAMEVHGVCYPGRAERIGEPAPTDLRALAAAIAEAAEPLADRPIALFGHSFGAVVALETARALEAAGIEPAGLIASGTRAAPYPGPPSAEDDDDALVLRLLTLGGTDPAIVADPVFRELVLPYVRSDGQILHDYGFRALPRLRTPVLTIVGDEDEDADRRPWPELTDGGWQERVVPGHHFYLVAEPPFELVQGFLAQGGPVREPLPPQTPKGLT</sequence>
<dbReference type="PANTHER" id="PTHR11487">
    <property type="entry name" value="THIOESTERASE"/>
    <property type="match status" value="1"/>
</dbReference>
<dbReference type="GO" id="GO:0016787">
    <property type="term" value="F:hydrolase activity"/>
    <property type="evidence" value="ECO:0007669"/>
    <property type="project" value="UniProtKB-KW"/>
</dbReference>
<dbReference type="Proteomes" id="UP000004926">
    <property type="component" value="Chromosome"/>
</dbReference>
<evidence type="ECO:0000313" key="5">
    <source>
        <dbReference type="Proteomes" id="UP000004926"/>
    </source>
</evidence>
<accession>H5X7T7</accession>
<dbReference type="InterPro" id="IPR001031">
    <property type="entry name" value="Thioesterase"/>
</dbReference>
<evidence type="ECO:0000313" key="4">
    <source>
        <dbReference type="EMBL" id="EHR52437.1"/>
    </source>
</evidence>
<organism evidence="4 5">
    <name type="scientific">Saccharomonospora marina XMU15</name>
    <dbReference type="NCBI Taxonomy" id="882083"/>
    <lineage>
        <taxon>Bacteria</taxon>
        <taxon>Bacillati</taxon>
        <taxon>Actinomycetota</taxon>
        <taxon>Actinomycetes</taxon>
        <taxon>Pseudonocardiales</taxon>
        <taxon>Pseudonocardiaceae</taxon>
        <taxon>Saccharomonospora</taxon>
    </lineage>
</organism>
<keyword evidence="5" id="KW-1185">Reference proteome</keyword>
<dbReference type="InterPro" id="IPR029058">
    <property type="entry name" value="AB_hydrolase_fold"/>
</dbReference>
<dbReference type="InterPro" id="IPR012223">
    <property type="entry name" value="TEII"/>
</dbReference>
<dbReference type="Pfam" id="PF00975">
    <property type="entry name" value="Thioesterase"/>
    <property type="match status" value="1"/>
</dbReference>
<dbReference type="Gene3D" id="3.40.50.1820">
    <property type="entry name" value="alpha/beta hydrolase"/>
    <property type="match status" value="1"/>
</dbReference>
<dbReference type="AlphaFoldDB" id="H5X7T7"/>
<keyword evidence="2" id="KW-0378">Hydrolase</keyword>
<evidence type="ECO:0000256" key="2">
    <source>
        <dbReference type="ARBA" id="ARBA00022801"/>
    </source>
</evidence>
<gene>
    <name evidence="4" type="ORF">SacmaDRAFT_4245</name>
</gene>
<evidence type="ECO:0000256" key="1">
    <source>
        <dbReference type="ARBA" id="ARBA00007169"/>
    </source>
</evidence>
<name>H5X7T7_9PSEU</name>
<protein>
    <submittedName>
        <fullName evidence="4">Putative thioesterase involved in non-ribosomal peptide biosynthesis</fullName>
    </submittedName>
</protein>
<dbReference type="GO" id="GO:0008610">
    <property type="term" value="P:lipid biosynthetic process"/>
    <property type="evidence" value="ECO:0007669"/>
    <property type="project" value="TreeGrafter"/>
</dbReference>
<dbReference type="OrthoDB" id="4169718at2"/>
<dbReference type="EMBL" id="CM001439">
    <property type="protein sequence ID" value="EHR52437.1"/>
    <property type="molecule type" value="Genomic_DNA"/>
</dbReference>
<dbReference type="HOGENOM" id="CLU_070456_1_2_11"/>
<dbReference type="InterPro" id="IPR020802">
    <property type="entry name" value="TesA-like"/>
</dbReference>